<name>A0ACB8F212_9SAUR</name>
<accession>A0ACB8F212</accession>
<evidence type="ECO:0000313" key="2">
    <source>
        <dbReference type="Proteomes" id="UP000827872"/>
    </source>
</evidence>
<gene>
    <name evidence="1" type="ORF">K3G42_004852</name>
</gene>
<proteinExistence type="predicted"/>
<sequence length="113" mass="13277">MHVHKTEMVTAGTQGPEMRGLTFVSVHDCYWTHALTVDIMNQVCREQFVELHSQPILQDLSKFLLKKYCARFPAEWRQKKPLEFQRLVQLLSSVPKKGDFDLQKVKESTYFFS</sequence>
<evidence type="ECO:0000313" key="1">
    <source>
        <dbReference type="EMBL" id="KAH7999084.1"/>
    </source>
</evidence>
<dbReference type="EMBL" id="CM037618">
    <property type="protein sequence ID" value="KAH7999084.1"/>
    <property type="molecule type" value="Genomic_DNA"/>
</dbReference>
<reference evidence="1" key="1">
    <citation type="submission" date="2021-08" db="EMBL/GenBank/DDBJ databases">
        <title>The first chromosome-level gecko genome reveals the dynamic sex chromosomes of Neotropical dwarf geckos (Sphaerodactylidae: Sphaerodactylus).</title>
        <authorList>
            <person name="Pinto B.J."/>
            <person name="Keating S.E."/>
            <person name="Gamble T."/>
        </authorList>
    </citation>
    <scope>NUCLEOTIDE SEQUENCE</scope>
    <source>
        <strain evidence="1">TG3544</strain>
    </source>
</reference>
<protein>
    <submittedName>
        <fullName evidence="1">Uncharacterized protein</fullName>
    </submittedName>
</protein>
<keyword evidence="2" id="KW-1185">Reference proteome</keyword>
<organism evidence="1 2">
    <name type="scientific">Sphaerodactylus townsendi</name>
    <dbReference type="NCBI Taxonomy" id="933632"/>
    <lineage>
        <taxon>Eukaryota</taxon>
        <taxon>Metazoa</taxon>
        <taxon>Chordata</taxon>
        <taxon>Craniata</taxon>
        <taxon>Vertebrata</taxon>
        <taxon>Euteleostomi</taxon>
        <taxon>Lepidosauria</taxon>
        <taxon>Squamata</taxon>
        <taxon>Bifurcata</taxon>
        <taxon>Gekkota</taxon>
        <taxon>Sphaerodactylidae</taxon>
        <taxon>Sphaerodactylus</taxon>
    </lineage>
</organism>
<comment type="caution">
    <text evidence="1">The sequence shown here is derived from an EMBL/GenBank/DDBJ whole genome shotgun (WGS) entry which is preliminary data.</text>
</comment>
<dbReference type="Proteomes" id="UP000827872">
    <property type="component" value="Linkage Group LG05"/>
</dbReference>